<dbReference type="PANTHER" id="PTHR44846:SF1">
    <property type="entry name" value="MANNOSYL-D-GLYCERATE TRANSPORT_METABOLISM SYSTEM REPRESSOR MNGR-RELATED"/>
    <property type="match status" value="1"/>
</dbReference>
<dbReference type="SMART" id="SM00345">
    <property type="entry name" value="HTH_GNTR"/>
    <property type="match status" value="1"/>
</dbReference>
<feature type="domain" description="HTH gntR-type" evidence="4">
    <location>
        <begin position="16"/>
        <end position="84"/>
    </location>
</feature>
<dbReference type="SMART" id="SM00866">
    <property type="entry name" value="UTRA"/>
    <property type="match status" value="1"/>
</dbReference>
<keyword evidence="1" id="KW-0805">Transcription regulation</keyword>
<evidence type="ECO:0000256" key="3">
    <source>
        <dbReference type="ARBA" id="ARBA00023163"/>
    </source>
</evidence>
<dbReference type="RefSeq" id="WP_068146494.1">
    <property type="nucleotide sequence ID" value="NZ_JBHSCR010000017.1"/>
</dbReference>
<dbReference type="InterPro" id="IPR050679">
    <property type="entry name" value="Bact_HTH_transcr_reg"/>
</dbReference>
<dbReference type="CDD" id="cd07377">
    <property type="entry name" value="WHTH_GntR"/>
    <property type="match status" value="1"/>
</dbReference>
<sequence>MQLSDIIGPLDTKATAPKYQLLSNAIRQAVERGALKSGQPLPAERDIAEDMGVSRVTVRKALDSLAQDGFLERRRGAGTFVSGPVSLPTARLASFSETMAGRGRKVRSEWIDRAEGVATPEECMGLGLAPGARVYRLTRIRYADDSPMALETATVPAFALAGAGPVAGSLYQALEETGHRPVRALERLRAVNLNAEQAARLGVPVGDAGLLAERRGFLANGKTVEMTRSYYRGDAYDFIAELKT</sequence>
<evidence type="ECO:0000313" key="6">
    <source>
        <dbReference type="Proteomes" id="UP001595776"/>
    </source>
</evidence>
<protein>
    <submittedName>
        <fullName evidence="5">GntR family transcriptional regulator</fullName>
    </submittedName>
</protein>
<organism evidence="5 6">
    <name type="scientific">Kordiimonas lipolytica</name>
    <dbReference type="NCBI Taxonomy" id="1662421"/>
    <lineage>
        <taxon>Bacteria</taxon>
        <taxon>Pseudomonadati</taxon>
        <taxon>Pseudomonadota</taxon>
        <taxon>Alphaproteobacteria</taxon>
        <taxon>Kordiimonadales</taxon>
        <taxon>Kordiimonadaceae</taxon>
        <taxon>Kordiimonas</taxon>
    </lineage>
</organism>
<evidence type="ECO:0000256" key="1">
    <source>
        <dbReference type="ARBA" id="ARBA00023015"/>
    </source>
</evidence>
<evidence type="ECO:0000259" key="4">
    <source>
        <dbReference type="PROSITE" id="PS50949"/>
    </source>
</evidence>
<dbReference type="InterPro" id="IPR036390">
    <property type="entry name" value="WH_DNA-bd_sf"/>
</dbReference>
<dbReference type="SUPFAM" id="SSF64288">
    <property type="entry name" value="Chorismate lyase-like"/>
    <property type="match status" value="1"/>
</dbReference>
<dbReference type="PRINTS" id="PR00035">
    <property type="entry name" value="HTHGNTR"/>
</dbReference>
<dbReference type="Proteomes" id="UP001595776">
    <property type="component" value="Unassembled WGS sequence"/>
</dbReference>
<evidence type="ECO:0000256" key="2">
    <source>
        <dbReference type="ARBA" id="ARBA00023125"/>
    </source>
</evidence>
<evidence type="ECO:0000313" key="5">
    <source>
        <dbReference type="EMBL" id="MFC4349437.1"/>
    </source>
</evidence>
<name>A0ABV8UFE6_9PROT</name>
<proteinExistence type="predicted"/>
<dbReference type="Pfam" id="PF07702">
    <property type="entry name" value="UTRA"/>
    <property type="match status" value="1"/>
</dbReference>
<accession>A0ABV8UFE6</accession>
<comment type="caution">
    <text evidence="5">The sequence shown here is derived from an EMBL/GenBank/DDBJ whole genome shotgun (WGS) entry which is preliminary data.</text>
</comment>
<dbReference type="InterPro" id="IPR000524">
    <property type="entry name" value="Tscrpt_reg_HTH_GntR"/>
</dbReference>
<dbReference type="InterPro" id="IPR036388">
    <property type="entry name" value="WH-like_DNA-bd_sf"/>
</dbReference>
<dbReference type="SUPFAM" id="SSF46785">
    <property type="entry name" value="Winged helix' DNA-binding domain"/>
    <property type="match status" value="1"/>
</dbReference>
<keyword evidence="3" id="KW-0804">Transcription</keyword>
<keyword evidence="2" id="KW-0238">DNA-binding</keyword>
<dbReference type="PANTHER" id="PTHR44846">
    <property type="entry name" value="MANNOSYL-D-GLYCERATE TRANSPORT/METABOLISM SYSTEM REPRESSOR MNGR-RELATED"/>
    <property type="match status" value="1"/>
</dbReference>
<dbReference type="Pfam" id="PF00392">
    <property type="entry name" value="GntR"/>
    <property type="match status" value="1"/>
</dbReference>
<reference evidence="6" key="1">
    <citation type="journal article" date="2019" name="Int. J. Syst. Evol. Microbiol.">
        <title>The Global Catalogue of Microorganisms (GCM) 10K type strain sequencing project: providing services to taxonomists for standard genome sequencing and annotation.</title>
        <authorList>
            <consortium name="The Broad Institute Genomics Platform"/>
            <consortium name="The Broad Institute Genome Sequencing Center for Infectious Disease"/>
            <person name="Wu L."/>
            <person name="Ma J."/>
        </authorList>
    </citation>
    <scope>NUCLEOTIDE SEQUENCE [LARGE SCALE GENOMIC DNA]</scope>
    <source>
        <strain evidence="6">CGMCC 1.15304</strain>
    </source>
</reference>
<keyword evidence="6" id="KW-1185">Reference proteome</keyword>
<dbReference type="InterPro" id="IPR028978">
    <property type="entry name" value="Chorismate_lyase_/UTRA_dom_sf"/>
</dbReference>
<dbReference type="InterPro" id="IPR011663">
    <property type="entry name" value="UTRA"/>
</dbReference>
<dbReference type="Gene3D" id="1.10.10.10">
    <property type="entry name" value="Winged helix-like DNA-binding domain superfamily/Winged helix DNA-binding domain"/>
    <property type="match status" value="1"/>
</dbReference>
<dbReference type="Gene3D" id="3.40.1410.10">
    <property type="entry name" value="Chorismate lyase-like"/>
    <property type="match status" value="1"/>
</dbReference>
<dbReference type="PROSITE" id="PS50949">
    <property type="entry name" value="HTH_GNTR"/>
    <property type="match status" value="1"/>
</dbReference>
<gene>
    <name evidence="5" type="ORF">ACFO5Q_16410</name>
</gene>
<dbReference type="EMBL" id="JBHSCR010000017">
    <property type="protein sequence ID" value="MFC4349437.1"/>
    <property type="molecule type" value="Genomic_DNA"/>
</dbReference>